<evidence type="ECO:0000313" key="14">
    <source>
        <dbReference type="Proteomes" id="UP000738325"/>
    </source>
</evidence>
<dbReference type="FunFam" id="3.30.530.20:FF:000017">
    <property type="entry name" value="Phosphatidylcholine transfer protein, putative"/>
    <property type="match status" value="1"/>
</dbReference>
<dbReference type="GO" id="GO:0008289">
    <property type="term" value="F:lipid binding"/>
    <property type="evidence" value="ECO:0007669"/>
    <property type="project" value="UniProtKB-KW"/>
</dbReference>
<keyword evidence="6" id="KW-0445">Lipid transport</keyword>
<evidence type="ECO:0000256" key="11">
    <source>
        <dbReference type="ARBA" id="ARBA00079049"/>
    </source>
</evidence>
<dbReference type="PROSITE" id="PS50848">
    <property type="entry name" value="START"/>
    <property type="match status" value="1"/>
</dbReference>
<dbReference type="Gene3D" id="3.30.530.20">
    <property type="match status" value="1"/>
</dbReference>
<dbReference type="SUPFAM" id="SSF55961">
    <property type="entry name" value="Bet v1-like"/>
    <property type="match status" value="1"/>
</dbReference>
<feature type="domain" description="START" evidence="12">
    <location>
        <begin position="1"/>
        <end position="174"/>
    </location>
</feature>
<sequence length="183" mass="21322">MFTRVQVQEAIAEMKTPDVTSWDLFSQVANFKVYRRSVPNSPLKEYKVLGTYPDLPPRYLLRAYTDLDYRKTWDPNMIEWKALNNSRLHYVAKFPWPLYPRDYVYELRVQEFDDGVVCVNGQSHGDESAPEKSGVVRVDDFRQDIVMQPTPDGKGCQVWFAYYENPKASVDSKLHVGSTVDRE</sequence>
<evidence type="ECO:0000256" key="5">
    <source>
        <dbReference type="ARBA" id="ARBA00022990"/>
    </source>
</evidence>
<dbReference type="GO" id="GO:0006869">
    <property type="term" value="P:lipid transport"/>
    <property type="evidence" value="ECO:0007669"/>
    <property type="project" value="UniProtKB-KW"/>
</dbReference>
<evidence type="ECO:0000256" key="10">
    <source>
        <dbReference type="ARBA" id="ARBA00077188"/>
    </source>
</evidence>
<dbReference type="GO" id="GO:0005829">
    <property type="term" value="C:cytosol"/>
    <property type="evidence" value="ECO:0007669"/>
    <property type="project" value="UniProtKB-ARBA"/>
</dbReference>
<gene>
    <name evidence="13" type="ORF">BGZ99_001763</name>
</gene>
<name>A0A9P6RSK9_9FUNG</name>
<dbReference type="Pfam" id="PF01852">
    <property type="entry name" value="START"/>
    <property type="match status" value="1"/>
</dbReference>
<accession>A0A9P6RSK9</accession>
<keyword evidence="7" id="KW-0446">Lipid-binding</keyword>
<dbReference type="InterPro" id="IPR023393">
    <property type="entry name" value="START-like_dom_sf"/>
</dbReference>
<evidence type="ECO:0000256" key="7">
    <source>
        <dbReference type="ARBA" id="ARBA00023121"/>
    </source>
</evidence>
<dbReference type="InterPro" id="IPR002913">
    <property type="entry name" value="START_lipid-bd_dom"/>
</dbReference>
<dbReference type="AlphaFoldDB" id="A0A9P6RSK9"/>
<evidence type="ECO:0000256" key="1">
    <source>
        <dbReference type="ARBA" id="ARBA00004496"/>
    </source>
</evidence>
<dbReference type="OrthoDB" id="1295045at2759"/>
<evidence type="ECO:0000259" key="12">
    <source>
        <dbReference type="PROSITE" id="PS50848"/>
    </source>
</evidence>
<keyword evidence="2" id="KW-0813">Transport</keyword>
<evidence type="ECO:0000313" key="13">
    <source>
        <dbReference type="EMBL" id="KAG0324469.1"/>
    </source>
</evidence>
<evidence type="ECO:0000256" key="4">
    <source>
        <dbReference type="ARBA" id="ARBA00022553"/>
    </source>
</evidence>
<dbReference type="PANTHER" id="PTHR19308">
    <property type="entry name" value="PHOSPHATIDYLCHOLINE TRANSFER PROTEIN"/>
    <property type="match status" value="1"/>
</dbReference>
<comment type="subcellular location">
    <subcellularLocation>
        <location evidence="1">Cytoplasm</location>
    </subcellularLocation>
</comment>
<keyword evidence="14" id="KW-1185">Reference proteome</keyword>
<organism evidence="13 14">
    <name type="scientific">Dissophora globulifera</name>
    <dbReference type="NCBI Taxonomy" id="979702"/>
    <lineage>
        <taxon>Eukaryota</taxon>
        <taxon>Fungi</taxon>
        <taxon>Fungi incertae sedis</taxon>
        <taxon>Mucoromycota</taxon>
        <taxon>Mortierellomycotina</taxon>
        <taxon>Mortierellomycetes</taxon>
        <taxon>Mortierellales</taxon>
        <taxon>Mortierellaceae</taxon>
        <taxon>Dissophora</taxon>
    </lineage>
</organism>
<keyword evidence="3" id="KW-0963">Cytoplasm</keyword>
<keyword evidence="5" id="KW-0007">Acetylation</keyword>
<dbReference type="InterPro" id="IPR051213">
    <property type="entry name" value="START_lipid_transfer"/>
</dbReference>
<protein>
    <recommendedName>
        <fullName evidence="9">Phosphatidylcholine transfer protein</fullName>
    </recommendedName>
    <alternativeName>
        <fullName evidence="11">START domain-containing protein 2</fullName>
    </alternativeName>
    <alternativeName>
        <fullName evidence="10">StAR-related lipid transfer protein 2</fullName>
    </alternativeName>
</protein>
<proteinExistence type="predicted"/>
<reference evidence="13" key="1">
    <citation type="journal article" date="2020" name="Fungal Divers.">
        <title>Resolving the Mortierellaceae phylogeny through synthesis of multi-gene phylogenetics and phylogenomics.</title>
        <authorList>
            <person name="Vandepol N."/>
            <person name="Liber J."/>
            <person name="Desiro A."/>
            <person name="Na H."/>
            <person name="Kennedy M."/>
            <person name="Barry K."/>
            <person name="Grigoriev I.V."/>
            <person name="Miller A.N."/>
            <person name="O'Donnell K."/>
            <person name="Stajich J.E."/>
            <person name="Bonito G."/>
        </authorList>
    </citation>
    <scope>NUCLEOTIDE SEQUENCE</scope>
    <source>
        <strain evidence="13">REB-010B</strain>
    </source>
</reference>
<evidence type="ECO:0000256" key="3">
    <source>
        <dbReference type="ARBA" id="ARBA00022490"/>
    </source>
</evidence>
<keyword evidence="4" id="KW-0597">Phosphoprotein</keyword>
<dbReference type="PANTHER" id="PTHR19308:SF39">
    <property type="entry name" value="PHOSPHATIDYLCHOLINE TRANSFER PROTEIN"/>
    <property type="match status" value="1"/>
</dbReference>
<evidence type="ECO:0000256" key="2">
    <source>
        <dbReference type="ARBA" id="ARBA00022448"/>
    </source>
</evidence>
<evidence type="ECO:0000256" key="9">
    <source>
        <dbReference type="ARBA" id="ARBA00069061"/>
    </source>
</evidence>
<evidence type="ECO:0000256" key="6">
    <source>
        <dbReference type="ARBA" id="ARBA00023055"/>
    </source>
</evidence>
<evidence type="ECO:0000256" key="8">
    <source>
        <dbReference type="ARBA" id="ARBA00063535"/>
    </source>
</evidence>
<dbReference type="Proteomes" id="UP000738325">
    <property type="component" value="Unassembled WGS sequence"/>
</dbReference>
<comment type="caution">
    <text evidence="13">The sequence shown here is derived from an EMBL/GenBank/DDBJ whole genome shotgun (WGS) entry which is preliminary data.</text>
</comment>
<comment type="subunit">
    <text evidence="8">Interacts with ACOT13/THEM2.</text>
</comment>
<dbReference type="EMBL" id="JAAAIP010000147">
    <property type="protein sequence ID" value="KAG0324469.1"/>
    <property type="molecule type" value="Genomic_DNA"/>
</dbReference>